<dbReference type="InterPro" id="IPR006061">
    <property type="entry name" value="SBP_1_CS"/>
</dbReference>
<dbReference type="InterPro" id="IPR006311">
    <property type="entry name" value="TAT_signal"/>
</dbReference>
<reference evidence="7 8" key="1">
    <citation type="submission" date="2020-07" db="EMBL/GenBank/DDBJ databases">
        <title>Genomic Encyclopedia of Type Strains, Phase IV (KMG-V): Genome sequencing to study the core and pangenomes of soil and plant-associated prokaryotes.</title>
        <authorList>
            <person name="Whitman W."/>
        </authorList>
    </citation>
    <scope>NUCLEOTIDE SEQUENCE [LARGE SCALE GENOMIC DNA]</scope>
    <source>
        <strain evidence="7 8">AN3</strain>
    </source>
</reference>
<evidence type="ECO:0000256" key="3">
    <source>
        <dbReference type="ARBA" id="ARBA00022448"/>
    </source>
</evidence>
<keyword evidence="8" id="KW-1185">Reference proteome</keyword>
<comment type="similarity">
    <text evidence="2">Belongs to the bacterial solute-binding protein 1 family.</text>
</comment>
<evidence type="ECO:0000256" key="2">
    <source>
        <dbReference type="ARBA" id="ARBA00008520"/>
    </source>
</evidence>
<evidence type="ECO:0000313" key="8">
    <source>
        <dbReference type="Proteomes" id="UP000549052"/>
    </source>
</evidence>
<keyword evidence="4 6" id="KW-0732">Signal</keyword>
<keyword evidence="3" id="KW-0813">Transport</keyword>
<gene>
    <name evidence="7" type="ORF">FHW16_003395</name>
</gene>
<dbReference type="Gene3D" id="3.40.190.10">
    <property type="entry name" value="Periplasmic binding protein-like II"/>
    <property type="match status" value="2"/>
</dbReference>
<dbReference type="PROSITE" id="PS51318">
    <property type="entry name" value="TAT"/>
    <property type="match status" value="1"/>
</dbReference>
<dbReference type="InterPro" id="IPR006059">
    <property type="entry name" value="SBP"/>
</dbReference>
<dbReference type="AlphaFoldDB" id="A0A839EQI4"/>
<sequence>MINRRQMLLNGAMLGAGAIASFSNLAAAIAQETRLRLYWWGTPDRLKRTQGVSELFSQKYAGVTVNAETAGSDYWTKLTTMMAGGNLPDIFQLEPGTFADYGRRNAALPLDPYLGKTIRTDRLAPGALDLVRVDGKVRGIPIALNACAMLYDTDVFSKAGIKPPSDDTTWDDFAKDCIELTKSIGKDNVWAVGNCSHYNSVFTAWLKQRDKLMFTEEGHLGFTADDATEWYEYWTALAKQGGCTPAEIQSMDKRLVETNPLTTGNAVIALTYSNLLPAYQAVYKGPLEIVAPPIKDAKAPTGLFYRPALIWSIATTSKNPDLAAEFLDFFINGMEAGKVLGIERGVPVNLDVQQAITPDINAIAKKTVNFINAIADRVGPYPPPIPLGAAEFDTRAFMPVAQKLAFGSLTPAEAGKELIAQGKRILKG</sequence>
<dbReference type="InterPro" id="IPR050490">
    <property type="entry name" value="Bact_solute-bd_prot1"/>
</dbReference>
<dbReference type="GO" id="GO:0042597">
    <property type="term" value="C:periplasmic space"/>
    <property type="evidence" value="ECO:0007669"/>
    <property type="project" value="UniProtKB-SubCell"/>
</dbReference>
<evidence type="ECO:0000256" key="4">
    <source>
        <dbReference type="ARBA" id="ARBA00022729"/>
    </source>
</evidence>
<dbReference type="RefSeq" id="WP_182550325.1">
    <property type="nucleotide sequence ID" value="NZ_JACGXN010000005.1"/>
</dbReference>
<dbReference type="SUPFAM" id="SSF53850">
    <property type="entry name" value="Periplasmic binding protein-like II"/>
    <property type="match status" value="1"/>
</dbReference>
<organism evidence="7 8">
    <name type="scientific">Phyllobacterium myrsinacearum</name>
    <dbReference type="NCBI Taxonomy" id="28101"/>
    <lineage>
        <taxon>Bacteria</taxon>
        <taxon>Pseudomonadati</taxon>
        <taxon>Pseudomonadota</taxon>
        <taxon>Alphaproteobacteria</taxon>
        <taxon>Hyphomicrobiales</taxon>
        <taxon>Phyllobacteriaceae</taxon>
        <taxon>Phyllobacterium</taxon>
    </lineage>
</organism>
<feature type="chain" id="PRO_5032546384" evidence="6">
    <location>
        <begin position="27"/>
        <end position="428"/>
    </location>
</feature>
<dbReference type="PANTHER" id="PTHR43649">
    <property type="entry name" value="ARABINOSE-BINDING PROTEIN-RELATED"/>
    <property type="match status" value="1"/>
</dbReference>
<accession>A0A839EQI4</accession>
<dbReference type="PROSITE" id="PS01037">
    <property type="entry name" value="SBP_BACTERIAL_1"/>
    <property type="match status" value="1"/>
</dbReference>
<comment type="subcellular location">
    <subcellularLocation>
        <location evidence="1">Periplasm</location>
    </subcellularLocation>
</comment>
<keyword evidence="5" id="KW-0574">Periplasm</keyword>
<comment type="caution">
    <text evidence="7">The sequence shown here is derived from an EMBL/GenBank/DDBJ whole genome shotgun (WGS) entry which is preliminary data.</text>
</comment>
<evidence type="ECO:0000313" key="7">
    <source>
        <dbReference type="EMBL" id="MBA8879676.1"/>
    </source>
</evidence>
<protein>
    <submittedName>
        <fullName evidence="7">Multiple sugar transport system substrate-binding protein</fullName>
    </submittedName>
</protein>
<keyword evidence="7" id="KW-0762">Sugar transport</keyword>
<evidence type="ECO:0000256" key="5">
    <source>
        <dbReference type="ARBA" id="ARBA00022764"/>
    </source>
</evidence>
<evidence type="ECO:0000256" key="1">
    <source>
        <dbReference type="ARBA" id="ARBA00004418"/>
    </source>
</evidence>
<dbReference type="Proteomes" id="UP000549052">
    <property type="component" value="Unassembled WGS sequence"/>
</dbReference>
<feature type="signal peptide" evidence="6">
    <location>
        <begin position="1"/>
        <end position="26"/>
    </location>
</feature>
<dbReference type="Pfam" id="PF13416">
    <property type="entry name" value="SBP_bac_8"/>
    <property type="match status" value="1"/>
</dbReference>
<dbReference type="EMBL" id="JACGXN010000005">
    <property type="protein sequence ID" value="MBA8879676.1"/>
    <property type="molecule type" value="Genomic_DNA"/>
</dbReference>
<name>A0A839EQI4_9HYPH</name>
<proteinExistence type="inferred from homology"/>
<evidence type="ECO:0000256" key="6">
    <source>
        <dbReference type="SAM" id="SignalP"/>
    </source>
</evidence>
<dbReference type="PANTHER" id="PTHR43649:SF11">
    <property type="entry name" value="ABC TRANSPORTER SUBSTRATE-BINDING PROTEIN YESO-RELATED"/>
    <property type="match status" value="1"/>
</dbReference>
<dbReference type="GO" id="GO:0055085">
    <property type="term" value="P:transmembrane transport"/>
    <property type="evidence" value="ECO:0007669"/>
    <property type="project" value="InterPro"/>
</dbReference>